<keyword evidence="2 5" id="KW-0479">Metal-binding</keyword>
<feature type="non-terminal residue" evidence="7">
    <location>
        <position position="312"/>
    </location>
</feature>
<dbReference type="FunFam" id="3.40.50.720:FF:000022">
    <property type="entry name" value="Cinnamyl alcohol dehydrogenase"/>
    <property type="match status" value="1"/>
</dbReference>
<evidence type="ECO:0000259" key="6">
    <source>
        <dbReference type="SMART" id="SM00829"/>
    </source>
</evidence>
<organism evidence="7 8">
    <name type="scientific">Rhizopus stolonifer</name>
    <name type="common">Rhizopus nigricans</name>
    <dbReference type="NCBI Taxonomy" id="4846"/>
    <lineage>
        <taxon>Eukaryota</taxon>
        <taxon>Fungi</taxon>
        <taxon>Fungi incertae sedis</taxon>
        <taxon>Mucoromycota</taxon>
        <taxon>Mucoromycotina</taxon>
        <taxon>Mucoromycetes</taxon>
        <taxon>Mucorales</taxon>
        <taxon>Mucorineae</taxon>
        <taxon>Rhizopodaceae</taxon>
        <taxon>Rhizopus</taxon>
    </lineage>
</organism>
<dbReference type="InterPro" id="IPR013154">
    <property type="entry name" value="ADH-like_N"/>
</dbReference>
<dbReference type="STRING" id="4846.A0A367IIM3"/>
<dbReference type="GO" id="GO:0016616">
    <property type="term" value="F:oxidoreductase activity, acting on the CH-OH group of donors, NAD or NADP as acceptor"/>
    <property type="evidence" value="ECO:0007669"/>
    <property type="project" value="InterPro"/>
</dbReference>
<dbReference type="InterPro" id="IPR011032">
    <property type="entry name" value="GroES-like_sf"/>
</dbReference>
<evidence type="ECO:0000256" key="2">
    <source>
        <dbReference type="ARBA" id="ARBA00022723"/>
    </source>
</evidence>
<evidence type="ECO:0000313" key="8">
    <source>
        <dbReference type="Proteomes" id="UP000253551"/>
    </source>
</evidence>
<proteinExistence type="inferred from homology"/>
<dbReference type="InterPro" id="IPR002328">
    <property type="entry name" value="ADH_Zn_CS"/>
</dbReference>
<dbReference type="InterPro" id="IPR020843">
    <property type="entry name" value="ER"/>
</dbReference>
<keyword evidence="8" id="KW-1185">Reference proteome</keyword>
<dbReference type="SUPFAM" id="SSF50129">
    <property type="entry name" value="GroES-like"/>
    <property type="match status" value="1"/>
</dbReference>
<dbReference type="InterPro" id="IPR047109">
    <property type="entry name" value="CAD-like"/>
</dbReference>
<dbReference type="SUPFAM" id="SSF51735">
    <property type="entry name" value="NAD(P)-binding Rossmann-fold domains"/>
    <property type="match status" value="1"/>
</dbReference>
<evidence type="ECO:0000256" key="1">
    <source>
        <dbReference type="ARBA" id="ARBA00001947"/>
    </source>
</evidence>
<feature type="domain" description="Enoyl reductase (ER)" evidence="6">
    <location>
        <begin position="15"/>
        <end position="311"/>
    </location>
</feature>
<dbReference type="Pfam" id="PF08240">
    <property type="entry name" value="ADH_N"/>
    <property type="match status" value="1"/>
</dbReference>
<dbReference type="GO" id="GO:0008270">
    <property type="term" value="F:zinc ion binding"/>
    <property type="evidence" value="ECO:0007669"/>
    <property type="project" value="InterPro"/>
</dbReference>
<dbReference type="AlphaFoldDB" id="A0A367IIM3"/>
<reference evidence="7 8" key="1">
    <citation type="journal article" date="2018" name="G3 (Bethesda)">
        <title>Phylogenetic and Phylogenomic Definition of Rhizopus Species.</title>
        <authorList>
            <person name="Gryganskyi A.P."/>
            <person name="Golan J."/>
            <person name="Dolatabadi S."/>
            <person name="Mondo S."/>
            <person name="Robb S."/>
            <person name="Idnurm A."/>
            <person name="Muszewska A."/>
            <person name="Steczkiewicz K."/>
            <person name="Masonjones S."/>
            <person name="Liao H.L."/>
            <person name="Gajdeczka M.T."/>
            <person name="Anike F."/>
            <person name="Vuek A."/>
            <person name="Anishchenko I.M."/>
            <person name="Voigt K."/>
            <person name="de Hoog G.S."/>
            <person name="Smith M.E."/>
            <person name="Heitman J."/>
            <person name="Vilgalys R."/>
            <person name="Stajich J.E."/>
        </authorList>
    </citation>
    <scope>NUCLEOTIDE SEQUENCE [LARGE SCALE GENOMIC DNA]</scope>
    <source>
        <strain evidence="7 8">LSU 92-RS-03</strain>
    </source>
</reference>
<gene>
    <name evidence="7" type="ORF">CU098_001452</name>
</gene>
<name>A0A367IIM3_RHIST</name>
<comment type="caution">
    <text evidence="7">The sequence shown here is derived from an EMBL/GenBank/DDBJ whole genome shotgun (WGS) entry which is preliminary data.</text>
</comment>
<dbReference type="EMBL" id="PJQM01008006">
    <property type="protein sequence ID" value="RCH77517.1"/>
    <property type="molecule type" value="Genomic_DNA"/>
</dbReference>
<dbReference type="Pfam" id="PF00107">
    <property type="entry name" value="ADH_zinc_N"/>
    <property type="match status" value="1"/>
</dbReference>
<evidence type="ECO:0000256" key="5">
    <source>
        <dbReference type="RuleBase" id="RU361277"/>
    </source>
</evidence>
<dbReference type="Proteomes" id="UP000253551">
    <property type="component" value="Unassembled WGS sequence"/>
</dbReference>
<dbReference type="InterPro" id="IPR036291">
    <property type="entry name" value="NAD(P)-bd_dom_sf"/>
</dbReference>
<keyword evidence="4" id="KW-0560">Oxidoreductase</keyword>
<comment type="similarity">
    <text evidence="5">Belongs to the zinc-containing alcohol dehydrogenase family.</text>
</comment>
<protein>
    <recommendedName>
        <fullName evidence="6">Enoyl reductase (ER) domain-containing protein</fullName>
    </recommendedName>
</protein>
<dbReference type="Gene3D" id="3.40.50.720">
    <property type="entry name" value="NAD(P)-binding Rossmann-like Domain"/>
    <property type="match status" value="1"/>
</dbReference>
<comment type="cofactor">
    <cofactor evidence="1 5">
        <name>Zn(2+)</name>
        <dbReference type="ChEBI" id="CHEBI:29105"/>
    </cofactor>
</comment>
<dbReference type="OrthoDB" id="1560166at2759"/>
<dbReference type="PROSITE" id="PS00059">
    <property type="entry name" value="ADH_ZINC"/>
    <property type="match status" value="1"/>
</dbReference>
<dbReference type="PANTHER" id="PTHR42683">
    <property type="entry name" value="ALDEHYDE REDUCTASE"/>
    <property type="match status" value="1"/>
</dbReference>
<sequence>MPTQITQFPCSGERGQFKQTTIEAPALKGTEILIKILASGVCHTDCTFMGPDGLVLGHEAVGRVVEAGPDVKRVQVGDVVGTSYLKEACLSCDACTSGEDTLCDTRKMFPEGNSNGFASHQVADSRFVYKIPDHLEPKYAGPLMCAGITVFNALYMTNIRPTGRVAVIGIGGLGHLALQFANAWGCHVTAISTSYDKKEEAMAFGAHDFLNSKEFTAESTSKIPKYDLILNTVSAHIDWDLHMNLLKPNGTFILIGLVNGSIEFKNPIEFIAGQKSFRGSLVGGRYVIQQMLEFAERHQIKPTIEEYDFTLD</sequence>
<evidence type="ECO:0000256" key="4">
    <source>
        <dbReference type="ARBA" id="ARBA00023002"/>
    </source>
</evidence>
<dbReference type="CDD" id="cd05283">
    <property type="entry name" value="CAD1"/>
    <property type="match status" value="1"/>
</dbReference>
<accession>A0A367IIM3</accession>
<keyword evidence="3 5" id="KW-0862">Zinc</keyword>
<dbReference type="InterPro" id="IPR013149">
    <property type="entry name" value="ADH-like_C"/>
</dbReference>
<dbReference type="Gene3D" id="3.90.180.10">
    <property type="entry name" value="Medium-chain alcohol dehydrogenases, catalytic domain"/>
    <property type="match status" value="1"/>
</dbReference>
<dbReference type="SMART" id="SM00829">
    <property type="entry name" value="PKS_ER"/>
    <property type="match status" value="1"/>
</dbReference>
<evidence type="ECO:0000256" key="3">
    <source>
        <dbReference type="ARBA" id="ARBA00022833"/>
    </source>
</evidence>
<evidence type="ECO:0000313" key="7">
    <source>
        <dbReference type="EMBL" id="RCH77517.1"/>
    </source>
</evidence>